<feature type="non-terminal residue" evidence="1">
    <location>
        <position position="1"/>
    </location>
</feature>
<name>A0A9P5Z2U1_9AGAR</name>
<protein>
    <submittedName>
        <fullName evidence="1">Uncharacterized protein</fullName>
    </submittedName>
</protein>
<dbReference type="EMBL" id="MU155205">
    <property type="protein sequence ID" value="KAF9479816.1"/>
    <property type="molecule type" value="Genomic_DNA"/>
</dbReference>
<keyword evidence="2" id="KW-1185">Reference proteome</keyword>
<sequence length="59" mass="6418">EGTSNKRDGWRLPWHDRLPWPNAIPLLPPESQPLCTVGSLVSAVSLPLLCAELEGGQKS</sequence>
<dbReference type="Proteomes" id="UP000807469">
    <property type="component" value="Unassembled WGS sequence"/>
</dbReference>
<evidence type="ECO:0000313" key="2">
    <source>
        <dbReference type="Proteomes" id="UP000807469"/>
    </source>
</evidence>
<comment type="caution">
    <text evidence="1">The sequence shown here is derived from an EMBL/GenBank/DDBJ whole genome shotgun (WGS) entry which is preliminary data.</text>
</comment>
<organism evidence="1 2">
    <name type="scientific">Pholiota conissans</name>
    <dbReference type="NCBI Taxonomy" id="109636"/>
    <lineage>
        <taxon>Eukaryota</taxon>
        <taxon>Fungi</taxon>
        <taxon>Dikarya</taxon>
        <taxon>Basidiomycota</taxon>
        <taxon>Agaricomycotina</taxon>
        <taxon>Agaricomycetes</taxon>
        <taxon>Agaricomycetidae</taxon>
        <taxon>Agaricales</taxon>
        <taxon>Agaricineae</taxon>
        <taxon>Strophariaceae</taxon>
        <taxon>Pholiota</taxon>
    </lineage>
</organism>
<reference evidence="1" key="1">
    <citation type="submission" date="2020-11" db="EMBL/GenBank/DDBJ databases">
        <authorList>
            <consortium name="DOE Joint Genome Institute"/>
            <person name="Ahrendt S."/>
            <person name="Riley R."/>
            <person name="Andreopoulos W."/>
            <person name="Labutti K."/>
            <person name="Pangilinan J."/>
            <person name="Ruiz-Duenas F.J."/>
            <person name="Barrasa J.M."/>
            <person name="Sanchez-Garcia M."/>
            <person name="Camarero S."/>
            <person name="Miyauchi S."/>
            <person name="Serrano A."/>
            <person name="Linde D."/>
            <person name="Babiker R."/>
            <person name="Drula E."/>
            <person name="Ayuso-Fernandez I."/>
            <person name="Pacheco R."/>
            <person name="Padilla G."/>
            <person name="Ferreira P."/>
            <person name="Barriuso J."/>
            <person name="Kellner H."/>
            <person name="Castanera R."/>
            <person name="Alfaro M."/>
            <person name="Ramirez L."/>
            <person name="Pisabarro A.G."/>
            <person name="Kuo A."/>
            <person name="Tritt A."/>
            <person name="Lipzen A."/>
            <person name="He G."/>
            <person name="Yan M."/>
            <person name="Ng V."/>
            <person name="Cullen D."/>
            <person name="Martin F."/>
            <person name="Rosso M.-N."/>
            <person name="Henrissat B."/>
            <person name="Hibbett D."/>
            <person name="Martinez A.T."/>
            <person name="Grigoriev I.V."/>
        </authorList>
    </citation>
    <scope>NUCLEOTIDE SEQUENCE</scope>
    <source>
        <strain evidence="1">CIRM-BRFM 674</strain>
    </source>
</reference>
<dbReference type="AlphaFoldDB" id="A0A9P5Z2U1"/>
<gene>
    <name evidence="1" type="ORF">BDN70DRAFT_878345</name>
</gene>
<accession>A0A9P5Z2U1</accession>
<evidence type="ECO:0000313" key="1">
    <source>
        <dbReference type="EMBL" id="KAF9479816.1"/>
    </source>
</evidence>
<proteinExistence type="predicted"/>